<sequence>MNDYTESLSRIVAAATPAHPWTARPRRIPPPVGPADIDAAESTLGFRLPPLLAALHTTVADGGFGPDYGLFPLRRAVARYDALRRTGLAEDAAWPWPEGVLPMADLGCAMLACVDCRTRDGTVLLFEPNPGDVDQAWYVLAPSLTAWFTAWLDGTGWFADDEEFAGDLAPWPDHRARSAPART</sequence>
<protein>
    <recommendedName>
        <fullName evidence="1">Knr4/Smi1-like domain-containing protein</fullName>
    </recommendedName>
</protein>
<dbReference type="AlphaFoldDB" id="A0A1D3DRF0"/>
<evidence type="ECO:0000313" key="3">
    <source>
        <dbReference type="Proteomes" id="UP000095329"/>
    </source>
</evidence>
<gene>
    <name evidence="2" type="ORF">J116_010815</name>
</gene>
<dbReference type="SUPFAM" id="SSF160631">
    <property type="entry name" value="SMI1/KNR4-like"/>
    <property type="match status" value="1"/>
</dbReference>
<proteinExistence type="predicted"/>
<dbReference type="Gene3D" id="3.40.1580.10">
    <property type="entry name" value="SMI1/KNR4-like"/>
    <property type="match status" value="1"/>
</dbReference>
<reference evidence="2 3" key="1">
    <citation type="journal article" date="2013" name="Genome Announc.">
        <title>Genome Sequence of Streptomyces violaceusniger Strain SPC6, a Halotolerant Streptomycete That Exhibits Rapid Growth and Development.</title>
        <authorList>
            <person name="Chen X."/>
            <person name="Zhang B."/>
            <person name="Zhang W."/>
            <person name="Wu X."/>
            <person name="Zhang M."/>
            <person name="Chen T."/>
            <person name="Liu G."/>
            <person name="Dyson P."/>
        </authorList>
    </citation>
    <scope>NUCLEOTIDE SEQUENCE [LARGE SCALE GENOMIC DNA]</scope>
    <source>
        <strain evidence="2 3">SPC6</strain>
    </source>
</reference>
<keyword evidence="3" id="KW-1185">Reference proteome</keyword>
<dbReference type="InterPro" id="IPR037883">
    <property type="entry name" value="Knr4/Smi1-like_sf"/>
</dbReference>
<evidence type="ECO:0000313" key="2">
    <source>
        <dbReference type="EMBL" id="OEJ94902.1"/>
    </source>
</evidence>
<dbReference type="eggNOG" id="ENOG5033Y5V">
    <property type="taxonomic scope" value="Bacteria"/>
</dbReference>
<comment type="caution">
    <text evidence="2">The sequence shown here is derived from an EMBL/GenBank/DDBJ whole genome shotgun (WGS) entry which is preliminary data.</text>
</comment>
<accession>A0A1D3DRF0</accession>
<evidence type="ECO:0000259" key="1">
    <source>
        <dbReference type="Pfam" id="PF09346"/>
    </source>
</evidence>
<dbReference type="OrthoDB" id="159453at2"/>
<feature type="domain" description="Knr4/Smi1-like" evidence="1">
    <location>
        <begin position="31"/>
        <end position="148"/>
    </location>
</feature>
<dbReference type="Pfam" id="PF09346">
    <property type="entry name" value="SMI1_KNR4"/>
    <property type="match status" value="1"/>
</dbReference>
<dbReference type="RefSeq" id="WP_023587088.1">
    <property type="nucleotide sequence ID" value="NZ_ASHX02000001.1"/>
</dbReference>
<organism evidence="2 3">
    <name type="scientific">Streptomyces thermolilacinus SPC6</name>
    <dbReference type="NCBI Taxonomy" id="1306406"/>
    <lineage>
        <taxon>Bacteria</taxon>
        <taxon>Bacillati</taxon>
        <taxon>Actinomycetota</taxon>
        <taxon>Actinomycetes</taxon>
        <taxon>Kitasatosporales</taxon>
        <taxon>Streptomycetaceae</taxon>
        <taxon>Streptomyces</taxon>
    </lineage>
</organism>
<dbReference type="InterPro" id="IPR018958">
    <property type="entry name" value="Knr4/Smi1-like_dom"/>
</dbReference>
<dbReference type="STRING" id="1306406.J116_010815"/>
<dbReference type="EMBL" id="ASHX02000001">
    <property type="protein sequence ID" value="OEJ94902.1"/>
    <property type="molecule type" value="Genomic_DNA"/>
</dbReference>
<dbReference type="Proteomes" id="UP000095329">
    <property type="component" value="Unassembled WGS sequence"/>
</dbReference>
<name>A0A1D3DRF0_9ACTN</name>